<dbReference type="AlphaFoldDB" id="A0A6S6UDW7"/>
<sequence>MIKDANMIILYELKISIVEIVLLLLCKEKSKRKKGNKTSVKVGNHSPSL</sequence>
<organism evidence="1">
    <name type="scientific">uncultured Aureispira sp</name>
    <dbReference type="NCBI Taxonomy" id="1331704"/>
    <lineage>
        <taxon>Bacteria</taxon>
        <taxon>Pseudomonadati</taxon>
        <taxon>Bacteroidota</taxon>
        <taxon>Saprospiria</taxon>
        <taxon>Saprospirales</taxon>
        <taxon>Saprospiraceae</taxon>
        <taxon>Aureispira</taxon>
        <taxon>environmental samples</taxon>
    </lineage>
</organism>
<name>A0A6S6UDW7_9BACT</name>
<dbReference type="EMBL" id="CACVAQ010000433">
    <property type="protein sequence ID" value="CAA6828601.1"/>
    <property type="molecule type" value="Genomic_DNA"/>
</dbReference>
<accession>A0A6S6UDW7</accession>
<reference evidence="1" key="1">
    <citation type="submission" date="2020-01" db="EMBL/GenBank/DDBJ databases">
        <authorList>
            <person name="Meier V. D."/>
            <person name="Meier V D."/>
        </authorList>
    </citation>
    <scope>NUCLEOTIDE SEQUENCE</scope>
    <source>
        <strain evidence="1">HLG_WM_MAG_10</strain>
    </source>
</reference>
<proteinExistence type="predicted"/>
<evidence type="ECO:0000313" key="1">
    <source>
        <dbReference type="EMBL" id="CAA6828601.1"/>
    </source>
</evidence>
<protein>
    <submittedName>
        <fullName evidence="1">Uncharacterized protein</fullName>
    </submittedName>
</protein>
<gene>
    <name evidence="1" type="ORF">HELGO_WM22654</name>
</gene>